<organism evidence="3 4">
    <name type="scientific">Sphaeroforma arctica JP610</name>
    <dbReference type="NCBI Taxonomy" id="667725"/>
    <lineage>
        <taxon>Eukaryota</taxon>
        <taxon>Ichthyosporea</taxon>
        <taxon>Ichthyophonida</taxon>
        <taxon>Sphaeroforma</taxon>
    </lineage>
</organism>
<dbReference type="InterPro" id="IPR036869">
    <property type="entry name" value="J_dom_sf"/>
</dbReference>
<evidence type="ECO:0000313" key="4">
    <source>
        <dbReference type="Proteomes" id="UP000054560"/>
    </source>
</evidence>
<name>A0A0L0FL08_9EUKA</name>
<dbReference type="SUPFAM" id="SSF46565">
    <property type="entry name" value="Chaperone J-domain"/>
    <property type="match status" value="1"/>
</dbReference>
<dbReference type="STRING" id="667725.A0A0L0FL08"/>
<sequence>QIGEAYQVLGDPEKRATYNVKGKDAAKQGQQAIDPKLLFSVMFGNKSFAHLIGDPAHTMDSNLATASSPEEKAAEKERIALMQQKRETKLAQILTARIQSYVEDAEKAEQLESRSARRETLENVEKKVRKSAELEANVLKGELFGRDLLNVIGYIYEKKGKMMLGKHHSPIGLQGFFRGMQESGHMFKVKRKVWQGAVDASLEEQKARHVGQETVDEAEQRNAISMLGMLWLASVVDIETTLRKVVTLVCTDETATKKARKHRADAIVVIGEVFNKA</sequence>
<reference evidence="3 4" key="1">
    <citation type="submission" date="2011-02" db="EMBL/GenBank/DDBJ databases">
        <title>The Genome Sequence of Sphaeroforma arctica JP610.</title>
        <authorList>
            <consortium name="The Broad Institute Genome Sequencing Platform"/>
            <person name="Russ C."/>
            <person name="Cuomo C."/>
            <person name="Young S.K."/>
            <person name="Zeng Q."/>
            <person name="Gargeya S."/>
            <person name="Alvarado L."/>
            <person name="Berlin A."/>
            <person name="Chapman S.B."/>
            <person name="Chen Z."/>
            <person name="Freedman E."/>
            <person name="Gellesch M."/>
            <person name="Goldberg J."/>
            <person name="Griggs A."/>
            <person name="Gujja S."/>
            <person name="Heilman E."/>
            <person name="Heiman D."/>
            <person name="Howarth C."/>
            <person name="Mehta T."/>
            <person name="Neiman D."/>
            <person name="Pearson M."/>
            <person name="Roberts A."/>
            <person name="Saif S."/>
            <person name="Shea T."/>
            <person name="Shenoy N."/>
            <person name="Sisk P."/>
            <person name="Stolte C."/>
            <person name="Sykes S."/>
            <person name="White J."/>
            <person name="Yandava C."/>
            <person name="Burger G."/>
            <person name="Gray M.W."/>
            <person name="Holland P.W.H."/>
            <person name="King N."/>
            <person name="Lang F.B.F."/>
            <person name="Roger A.J."/>
            <person name="Ruiz-Trillo I."/>
            <person name="Haas B."/>
            <person name="Nusbaum C."/>
            <person name="Birren B."/>
        </authorList>
    </citation>
    <scope>NUCLEOTIDE SEQUENCE [LARGE SCALE GENOMIC DNA]</scope>
    <source>
        <strain evidence="3 4">JP610</strain>
    </source>
</reference>
<feature type="domain" description="DNAJ-containing protein X-domain" evidence="2">
    <location>
        <begin position="83"/>
        <end position="277"/>
    </location>
</feature>
<evidence type="ECO:0000313" key="3">
    <source>
        <dbReference type="EMBL" id="KNC77472.1"/>
    </source>
</evidence>
<accession>A0A0L0FL08</accession>
<keyword evidence="4" id="KW-1185">Reference proteome</keyword>
<feature type="coiled-coil region" evidence="1">
    <location>
        <begin position="91"/>
        <end position="137"/>
    </location>
</feature>
<dbReference type="GeneID" id="25910574"/>
<dbReference type="PANTHER" id="PTHR44094">
    <property type="entry name" value="DNAJ HEAT SHOCK N-TERMINAL DOMAIN-CONTAINING PROTEIN"/>
    <property type="match status" value="1"/>
</dbReference>
<dbReference type="InterPro" id="IPR052423">
    <property type="entry name" value="EMIR"/>
</dbReference>
<dbReference type="OrthoDB" id="10250354at2759"/>
<proteinExistence type="predicted"/>
<protein>
    <recommendedName>
        <fullName evidence="2">DNAJ-containing protein X-domain domain-containing protein</fullName>
    </recommendedName>
</protein>
<dbReference type="PANTHER" id="PTHR44094:SF8">
    <property type="entry name" value="DNAJ HEAT SHOCK N-TERMINAL DOMAIN-CONTAINING PROTEIN-RELATED"/>
    <property type="match status" value="1"/>
</dbReference>
<feature type="non-terminal residue" evidence="3">
    <location>
        <position position="1"/>
    </location>
</feature>
<dbReference type="InterPro" id="IPR026894">
    <property type="entry name" value="DnaJ_X"/>
</dbReference>
<dbReference type="eggNOG" id="KOG0691">
    <property type="taxonomic scope" value="Eukaryota"/>
</dbReference>
<keyword evidence="1" id="KW-0175">Coiled coil</keyword>
<dbReference type="EMBL" id="KQ242722">
    <property type="protein sequence ID" value="KNC77472.1"/>
    <property type="molecule type" value="Genomic_DNA"/>
</dbReference>
<evidence type="ECO:0000256" key="1">
    <source>
        <dbReference type="SAM" id="Coils"/>
    </source>
</evidence>
<evidence type="ECO:0000259" key="2">
    <source>
        <dbReference type="Pfam" id="PF14308"/>
    </source>
</evidence>
<dbReference type="RefSeq" id="XP_014151374.1">
    <property type="nucleotide sequence ID" value="XM_014295899.1"/>
</dbReference>
<dbReference type="AlphaFoldDB" id="A0A0L0FL08"/>
<dbReference type="Pfam" id="PF14308">
    <property type="entry name" value="DnaJ-X"/>
    <property type="match status" value="1"/>
</dbReference>
<dbReference type="Gene3D" id="1.10.287.110">
    <property type="entry name" value="DnaJ domain"/>
    <property type="match status" value="1"/>
</dbReference>
<gene>
    <name evidence="3" type="ORF">SARC_10070</name>
</gene>
<dbReference type="Proteomes" id="UP000054560">
    <property type="component" value="Unassembled WGS sequence"/>
</dbReference>